<feature type="region of interest" description="Disordered" evidence="1">
    <location>
        <begin position="147"/>
        <end position="167"/>
    </location>
</feature>
<evidence type="ECO:0008006" key="4">
    <source>
        <dbReference type="Google" id="ProtNLM"/>
    </source>
</evidence>
<evidence type="ECO:0000256" key="1">
    <source>
        <dbReference type="SAM" id="MobiDB-lite"/>
    </source>
</evidence>
<accession>A0A371ENR2</accession>
<gene>
    <name evidence="2" type="ORF">CR513_53393</name>
</gene>
<evidence type="ECO:0000313" key="2">
    <source>
        <dbReference type="EMBL" id="RDX67693.1"/>
    </source>
</evidence>
<name>A0A371ENR2_MUCPR</name>
<feature type="region of interest" description="Disordered" evidence="1">
    <location>
        <begin position="27"/>
        <end position="47"/>
    </location>
</feature>
<evidence type="ECO:0000313" key="3">
    <source>
        <dbReference type="Proteomes" id="UP000257109"/>
    </source>
</evidence>
<sequence length="288" mass="33119">MRQQRTKNTILQHLFKDKTSNFLNISTSGMRNEIPSSGMRNEIPSSEMEKRPSLVRLHHICPRPIQSDSIVSNSMLSRDRVRFIYAKIESDQSLSRASQHSTLESFCITLVFTLSHKSSSDPLYDLDLEIEITLRRLRKARNIVVSNSDSSNSVSSSDNSSPVTNSSNFIEYSSTNNFAKLEQMENNDRTLKELATPDVVYQHWCIQYPQLDPAQSYELKFGLIHLLPKFHGLAREDPHKHLKEFHVVCSTMRLQGIQKDYIKMKTFSFSLDGAANDWLYLQPVLFNT</sequence>
<feature type="non-terminal residue" evidence="2">
    <location>
        <position position="1"/>
    </location>
</feature>
<organism evidence="2 3">
    <name type="scientific">Mucuna pruriens</name>
    <name type="common">Velvet bean</name>
    <name type="synonym">Dolichos pruriens</name>
    <dbReference type="NCBI Taxonomy" id="157652"/>
    <lineage>
        <taxon>Eukaryota</taxon>
        <taxon>Viridiplantae</taxon>
        <taxon>Streptophyta</taxon>
        <taxon>Embryophyta</taxon>
        <taxon>Tracheophyta</taxon>
        <taxon>Spermatophyta</taxon>
        <taxon>Magnoliopsida</taxon>
        <taxon>eudicotyledons</taxon>
        <taxon>Gunneridae</taxon>
        <taxon>Pentapetalae</taxon>
        <taxon>rosids</taxon>
        <taxon>fabids</taxon>
        <taxon>Fabales</taxon>
        <taxon>Fabaceae</taxon>
        <taxon>Papilionoideae</taxon>
        <taxon>50 kb inversion clade</taxon>
        <taxon>NPAAA clade</taxon>
        <taxon>indigoferoid/millettioid clade</taxon>
        <taxon>Phaseoleae</taxon>
        <taxon>Mucuna</taxon>
    </lineage>
</organism>
<dbReference type="OrthoDB" id="1689420at2759"/>
<keyword evidence="3" id="KW-1185">Reference proteome</keyword>
<feature type="compositionally biased region" description="Polar residues" evidence="1">
    <location>
        <begin position="27"/>
        <end position="39"/>
    </location>
</feature>
<dbReference type="EMBL" id="QJKJ01012882">
    <property type="protein sequence ID" value="RDX67693.1"/>
    <property type="molecule type" value="Genomic_DNA"/>
</dbReference>
<dbReference type="AlphaFoldDB" id="A0A371ENR2"/>
<comment type="caution">
    <text evidence="2">The sequence shown here is derived from an EMBL/GenBank/DDBJ whole genome shotgun (WGS) entry which is preliminary data.</text>
</comment>
<reference evidence="2" key="1">
    <citation type="submission" date="2018-05" db="EMBL/GenBank/DDBJ databases">
        <title>Draft genome of Mucuna pruriens seed.</title>
        <authorList>
            <person name="Nnadi N.E."/>
            <person name="Vos R."/>
            <person name="Hasami M.H."/>
            <person name="Devisetty U.K."/>
            <person name="Aguiy J.C."/>
        </authorList>
    </citation>
    <scope>NUCLEOTIDE SEQUENCE [LARGE SCALE GENOMIC DNA]</scope>
    <source>
        <strain evidence="2">JCA_2017</strain>
    </source>
</reference>
<dbReference type="Proteomes" id="UP000257109">
    <property type="component" value="Unassembled WGS sequence"/>
</dbReference>
<proteinExistence type="predicted"/>
<protein>
    <recommendedName>
        <fullName evidence="4">Retrotransposon gag domain-containing protein</fullName>
    </recommendedName>
</protein>